<dbReference type="AlphaFoldDB" id="A0A1W1H7S2"/>
<keyword evidence="3" id="KW-1185">Reference proteome</keyword>
<protein>
    <submittedName>
        <fullName evidence="2">Uncharacterized protein</fullName>
    </submittedName>
</protein>
<dbReference type="Proteomes" id="UP000191931">
    <property type="component" value="Unassembled WGS sequence"/>
</dbReference>
<proteinExistence type="predicted"/>
<dbReference type="EMBL" id="FWEV01000044">
    <property type="protein sequence ID" value="SLM28486.1"/>
    <property type="molecule type" value="Genomic_DNA"/>
</dbReference>
<reference evidence="2 3" key="1">
    <citation type="submission" date="2017-03" db="EMBL/GenBank/DDBJ databases">
        <authorList>
            <person name="Afonso C.L."/>
            <person name="Miller P.J."/>
            <person name="Scott M.A."/>
            <person name="Spackman E."/>
            <person name="Goraichik I."/>
            <person name="Dimitrov K.M."/>
            <person name="Suarez D.L."/>
            <person name="Swayne D.E."/>
        </authorList>
    </citation>
    <scope>NUCLEOTIDE SEQUENCE [LARGE SCALE GENOMIC DNA]</scope>
    <source>
        <strain evidence="2">PRJEB14757</strain>
    </source>
</reference>
<sequence length="46" mass="4793">MGTEEASSSDGHQTVRGGGDCEHQCGREPGLSDMANICESLIKIVS</sequence>
<organism evidence="2 3">
    <name type="scientific">Desulfamplus magnetovallimortis</name>
    <dbReference type="NCBI Taxonomy" id="1246637"/>
    <lineage>
        <taxon>Bacteria</taxon>
        <taxon>Pseudomonadati</taxon>
        <taxon>Thermodesulfobacteriota</taxon>
        <taxon>Desulfobacteria</taxon>
        <taxon>Desulfobacterales</taxon>
        <taxon>Desulfobacteraceae</taxon>
        <taxon>Desulfamplus</taxon>
    </lineage>
</organism>
<evidence type="ECO:0000313" key="3">
    <source>
        <dbReference type="Proteomes" id="UP000191931"/>
    </source>
</evidence>
<gene>
    <name evidence="2" type="ORF">MTBBW1_1380033</name>
</gene>
<name>A0A1W1H7S2_9BACT</name>
<accession>A0A1W1H7S2</accession>
<dbReference type="STRING" id="1246637.MTBBW1_1380033"/>
<evidence type="ECO:0000256" key="1">
    <source>
        <dbReference type="SAM" id="MobiDB-lite"/>
    </source>
</evidence>
<feature type="compositionally biased region" description="Polar residues" evidence="1">
    <location>
        <begin position="1"/>
        <end position="12"/>
    </location>
</feature>
<evidence type="ECO:0000313" key="2">
    <source>
        <dbReference type="EMBL" id="SLM28486.1"/>
    </source>
</evidence>
<feature type="region of interest" description="Disordered" evidence="1">
    <location>
        <begin position="1"/>
        <end position="30"/>
    </location>
</feature>